<protein>
    <submittedName>
        <fullName evidence="1">Toxin secretion/phage lysis holin</fullName>
    </submittedName>
</protein>
<accession>A0AC61PIN8</accession>
<name>A0AC61PIN8_9FIRM</name>
<organism evidence="1 2">
    <name type="scientific">Aristaeella lactis</name>
    <dbReference type="NCBI Taxonomy" id="3046383"/>
    <lineage>
        <taxon>Bacteria</taxon>
        <taxon>Bacillati</taxon>
        <taxon>Bacillota</taxon>
        <taxon>Clostridia</taxon>
        <taxon>Eubacteriales</taxon>
        <taxon>Aristaeellaceae</taxon>
        <taxon>Aristaeella</taxon>
    </lineage>
</organism>
<keyword evidence="2" id="KW-1185">Reference proteome</keyword>
<proteinExistence type="predicted"/>
<evidence type="ECO:0000313" key="2">
    <source>
        <dbReference type="Proteomes" id="UP000192328"/>
    </source>
</evidence>
<evidence type="ECO:0000313" key="1">
    <source>
        <dbReference type="EMBL" id="SMC39585.1"/>
    </source>
</evidence>
<gene>
    <name evidence="1" type="ORF">SAMN06297397_0594</name>
</gene>
<sequence length="155" mass="16769">MWKKVSEILAAIGGAIVSFFTTMPPLVWILVAVMTMDFITGLICAAMGKSKKTENGYIASHAAFEGLMKKVLIIFVVLLAAALDFAVSKGAGIQFEAVMGATCLWFIASEGFSILENVASMGVPVPRILLKLLEIMKEKGDAPEEKKPEEDQKDE</sequence>
<reference evidence="1" key="1">
    <citation type="submission" date="2017-04" db="EMBL/GenBank/DDBJ databases">
        <authorList>
            <person name="Varghese N."/>
            <person name="Submissions S."/>
        </authorList>
    </citation>
    <scope>NUCLEOTIDE SEQUENCE</scope>
    <source>
        <strain evidence="1">WTE2008</strain>
    </source>
</reference>
<comment type="caution">
    <text evidence="1">The sequence shown here is derived from an EMBL/GenBank/DDBJ whole genome shotgun (WGS) entry which is preliminary data.</text>
</comment>
<dbReference type="EMBL" id="FWXZ01000001">
    <property type="protein sequence ID" value="SMC39585.1"/>
    <property type="molecule type" value="Genomic_DNA"/>
</dbReference>
<dbReference type="Proteomes" id="UP000192328">
    <property type="component" value="Unassembled WGS sequence"/>
</dbReference>